<dbReference type="GO" id="GO:0004527">
    <property type="term" value="F:exonuclease activity"/>
    <property type="evidence" value="ECO:0007669"/>
    <property type="project" value="UniProtKB-KW"/>
</dbReference>
<feature type="region of interest" description="Disordered" evidence="1">
    <location>
        <begin position="260"/>
        <end position="298"/>
    </location>
</feature>
<keyword evidence="4" id="KW-0540">Nuclease</keyword>
<dbReference type="EMBL" id="FNXG01000004">
    <property type="protein sequence ID" value="SEI02394.1"/>
    <property type="molecule type" value="Genomic_DNA"/>
</dbReference>
<dbReference type="STRING" id="65735.SAMN04488075_2245"/>
<evidence type="ECO:0000259" key="3">
    <source>
        <dbReference type="Pfam" id="PF03372"/>
    </source>
</evidence>
<feature type="signal peptide" evidence="2">
    <location>
        <begin position="1"/>
        <end position="20"/>
    </location>
</feature>
<keyword evidence="5" id="KW-1185">Reference proteome</keyword>
<reference evidence="5" key="1">
    <citation type="submission" date="2016-10" db="EMBL/GenBank/DDBJ databases">
        <authorList>
            <person name="Varghese N."/>
            <person name="Submissions S."/>
        </authorList>
    </citation>
    <scope>NUCLEOTIDE SEQUENCE [LARGE SCALE GENOMIC DNA]</scope>
    <source>
        <strain evidence="5">DSM 11593</strain>
    </source>
</reference>
<dbReference type="SUPFAM" id="SSF56219">
    <property type="entry name" value="DNase I-like"/>
    <property type="match status" value="1"/>
</dbReference>
<dbReference type="RefSeq" id="WP_245728800.1">
    <property type="nucleotide sequence ID" value="NZ_FNXG01000004.1"/>
</dbReference>
<keyword evidence="4" id="KW-0378">Hydrolase</keyword>
<dbReference type="AlphaFoldDB" id="A0A1H6MSA7"/>
<evidence type="ECO:0000256" key="2">
    <source>
        <dbReference type="SAM" id="SignalP"/>
    </source>
</evidence>
<dbReference type="InterPro" id="IPR036691">
    <property type="entry name" value="Endo/exonu/phosph_ase_sf"/>
</dbReference>
<dbReference type="Gene3D" id="3.60.10.10">
    <property type="entry name" value="Endonuclease/exonuclease/phosphatase"/>
    <property type="match status" value="1"/>
</dbReference>
<organism evidence="4 5">
    <name type="scientific">Paracoccus alkenifer</name>
    <dbReference type="NCBI Taxonomy" id="65735"/>
    <lineage>
        <taxon>Bacteria</taxon>
        <taxon>Pseudomonadati</taxon>
        <taxon>Pseudomonadota</taxon>
        <taxon>Alphaproteobacteria</taxon>
        <taxon>Rhodobacterales</taxon>
        <taxon>Paracoccaceae</taxon>
        <taxon>Paracoccus</taxon>
    </lineage>
</organism>
<feature type="domain" description="Endonuclease/exonuclease/phosphatase" evidence="3">
    <location>
        <begin position="47"/>
        <end position="339"/>
    </location>
</feature>
<keyword evidence="4" id="KW-0269">Exonuclease</keyword>
<evidence type="ECO:0000313" key="5">
    <source>
        <dbReference type="Proteomes" id="UP000199125"/>
    </source>
</evidence>
<keyword evidence="4" id="KW-0255">Endonuclease</keyword>
<dbReference type="Proteomes" id="UP000199125">
    <property type="component" value="Unassembled WGS sequence"/>
</dbReference>
<gene>
    <name evidence="4" type="ORF">SAMN04488075_2245</name>
</gene>
<dbReference type="GO" id="GO:0004519">
    <property type="term" value="F:endonuclease activity"/>
    <property type="evidence" value="ECO:0007669"/>
    <property type="project" value="UniProtKB-KW"/>
</dbReference>
<accession>A0A1H6MSA7</accession>
<protein>
    <submittedName>
        <fullName evidence="4">Endonuclease/Exonuclease/phosphatase family protein</fullName>
    </submittedName>
</protein>
<feature type="chain" id="PRO_5011473953" evidence="2">
    <location>
        <begin position="21"/>
        <end position="349"/>
    </location>
</feature>
<keyword evidence="2" id="KW-0732">Signal</keyword>
<dbReference type="Pfam" id="PF03372">
    <property type="entry name" value="Exo_endo_phos"/>
    <property type="match status" value="1"/>
</dbReference>
<evidence type="ECO:0000256" key="1">
    <source>
        <dbReference type="SAM" id="MobiDB-lite"/>
    </source>
</evidence>
<sequence>MRLGAALALWLALAAGPALAERLRVATFSPDLSREGPGLLLRDIASGKDAQVAAAVQVIAAVAPDVLLLTGFDWDHEGRALSGFAALLEDAGVDYPHRHASRPNRGMATGLDMDGDGRLGTADDAQGFGQFSGQKGMALLSRLPLGEVTDHSVLLWRDLPGNLMPSAPAEVAAAQRLSTTAHWQVPVLAGEQPLTLLAWAATPPVFGRGDRNARRNHDEAAFWLDRLPDARFVLIGNTNLDPVDGEGRRQAMAALLSRVQDPRPASEGGRLAPQVGANAAQRGDPALDTAEWGDEPGRPGNMRVDVVLPSADLAVLDAGVFWPAPGDPMAEIARAASRHRLVWVDLALD</sequence>
<name>A0A1H6MSA7_9RHOB</name>
<evidence type="ECO:0000313" key="4">
    <source>
        <dbReference type="EMBL" id="SEI02394.1"/>
    </source>
</evidence>
<proteinExistence type="predicted"/>
<dbReference type="InterPro" id="IPR005135">
    <property type="entry name" value="Endo/exonuclease/phosphatase"/>
</dbReference>